<dbReference type="EMBL" id="UARK01000006">
    <property type="protein sequence ID" value="SPW28254.1"/>
    <property type="molecule type" value="Genomic_DNA"/>
</dbReference>
<protein>
    <submittedName>
        <fullName evidence="1">Uncharacterized protein</fullName>
    </submittedName>
</protein>
<proteinExistence type="predicted"/>
<dbReference type="AlphaFoldDB" id="A0A6H9XQF3"/>
<comment type="caution">
    <text evidence="1">The sequence shown here is derived from an EMBL/GenBank/DDBJ whole genome shotgun (WGS) entry which is preliminary data.</text>
</comment>
<gene>
    <name evidence="1" type="ORF">NCTC10254_01246</name>
</gene>
<name>A0A6H9XQF3_9CORY</name>
<evidence type="ECO:0000313" key="1">
    <source>
        <dbReference type="EMBL" id="SPW28254.1"/>
    </source>
</evidence>
<reference evidence="1 2" key="1">
    <citation type="submission" date="2018-06" db="EMBL/GenBank/DDBJ databases">
        <authorList>
            <consortium name="Pathogen Informatics"/>
            <person name="Doyle S."/>
        </authorList>
    </citation>
    <scope>NUCLEOTIDE SEQUENCE [LARGE SCALE GENOMIC DNA]</scope>
    <source>
        <strain evidence="1 2">NCTC10254</strain>
    </source>
</reference>
<organism evidence="1 2">
    <name type="scientific">Corynebacterium matruchotii</name>
    <dbReference type="NCBI Taxonomy" id="43768"/>
    <lineage>
        <taxon>Bacteria</taxon>
        <taxon>Bacillati</taxon>
        <taxon>Actinomycetota</taxon>
        <taxon>Actinomycetes</taxon>
        <taxon>Mycobacteriales</taxon>
        <taxon>Corynebacteriaceae</taxon>
        <taxon>Corynebacterium</taxon>
    </lineage>
</organism>
<dbReference type="RefSeq" id="WP_005526174.1">
    <property type="nucleotide sequence ID" value="NZ_CP050134.2"/>
</dbReference>
<evidence type="ECO:0000313" key="2">
    <source>
        <dbReference type="Proteomes" id="UP000249886"/>
    </source>
</evidence>
<dbReference type="Proteomes" id="UP000249886">
    <property type="component" value="Unassembled WGS sequence"/>
</dbReference>
<accession>A0A6H9XQF3</accession>
<sequence length="148" mass="16275">MTAHTYSWVGDTLYDDRRHPIATVAGSQLTVGDTTYCITKTGGRDFRLRADGGGVTFIFTTASLTTNRLEAMCGSRHYILRRPRPWNPARTITTRDGTNYGTITRTFSPRSGATIKAELTNADIPNAHLAFLAYGCKLVDADTTNIKI</sequence>
<dbReference type="GeneID" id="84574380"/>